<evidence type="ECO:0000256" key="4">
    <source>
        <dbReference type="ARBA" id="ARBA00022801"/>
    </source>
</evidence>
<evidence type="ECO:0000313" key="9">
    <source>
        <dbReference type="Proteomes" id="UP000601041"/>
    </source>
</evidence>
<feature type="region of interest" description="Disordered" evidence="7">
    <location>
        <begin position="207"/>
        <end position="238"/>
    </location>
</feature>
<evidence type="ECO:0000256" key="2">
    <source>
        <dbReference type="ARBA" id="ARBA00022490"/>
    </source>
</evidence>
<evidence type="ECO:0000256" key="5">
    <source>
        <dbReference type="ARBA" id="ARBA00022825"/>
    </source>
</evidence>
<feature type="region of interest" description="Disordered" evidence="7">
    <location>
        <begin position="291"/>
        <end position="333"/>
    </location>
</feature>
<dbReference type="Gene3D" id="3.90.226.10">
    <property type="entry name" value="2-enoyl-CoA Hydratase, Chain A, domain 1"/>
    <property type="match status" value="1"/>
</dbReference>
<keyword evidence="5" id="KW-0720">Serine protease</keyword>
<dbReference type="EMBL" id="CABFWE030000005">
    <property type="protein sequence ID" value="CAD7036459.1"/>
    <property type="molecule type" value="Genomic_DNA"/>
</dbReference>
<evidence type="ECO:0000256" key="6">
    <source>
        <dbReference type="RuleBase" id="RU003567"/>
    </source>
</evidence>
<dbReference type="NCBIfam" id="NF045542">
    <property type="entry name" value="Clp_rel_HeadMat"/>
    <property type="match status" value="1"/>
</dbReference>
<evidence type="ECO:0000256" key="3">
    <source>
        <dbReference type="ARBA" id="ARBA00022670"/>
    </source>
</evidence>
<dbReference type="GO" id="GO:0008233">
    <property type="term" value="F:peptidase activity"/>
    <property type="evidence" value="ECO:0007669"/>
    <property type="project" value="UniProtKB-KW"/>
</dbReference>
<evidence type="ECO:0000256" key="1">
    <source>
        <dbReference type="ARBA" id="ARBA00007039"/>
    </source>
</evidence>
<organism evidence="8 9">
    <name type="scientific">Pseudorhizobium halotolerans</name>
    <dbReference type="NCBI Taxonomy" id="1233081"/>
    <lineage>
        <taxon>Bacteria</taxon>
        <taxon>Pseudomonadati</taxon>
        <taxon>Pseudomonadota</taxon>
        <taxon>Alphaproteobacteria</taxon>
        <taxon>Hyphomicrobiales</taxon>
        <taxon>Rhizobiaceae</taxon>
        <taxon>Rhizobium/Agrobacterium group</taxon>
        <taxon>Pseudorhizobium</taxon>
    </lineage>
</organism>
<feature type="compositionally biased region" description="Low complexity" evidence="7">
    <location>
        <begin position="323"/>
        <end position="333"/>
    </location>
</feature>
<keyword evidence="3 8" id="KW-0645">Protease</keyword>
<accession>A0ABN7JQS3</accession>
<evidence type="ECO:0000256" key="7">
    <source>
        <dbReference type="SAM" id="MobiDB-lite"/>
    </source>
</evidence>
<reference evidence="8 9" key="1">
    <citation type="submission" date="2020-11" db="EMBL/GenBank/DDBJ databases">
        <authorList>
            <person name="Lassalle F."/>
        </authorList>
    </citation>
    <scope>NUCLEOTIDE SEQUENCE [LARGE SCALE GENOMIC DNA]</scope>
    <source>
        <strain evidence="8 9">AB21</strain>
    </source>
</reference>
<keyword evidence="2" id="KW-0963">Cytoplasm</keyword>
<feature type="compositionally biased region" description="Basic and acidic residues" evidence="7">
    <location>
        <begin position="300"/>
        <end position="310"/>
    </location>
</feature>
<keyword evidence="4" id="KW-0378">Hydrolase</keyword>
<sequence length="349" mass="36505">MSAILEDGKLRLSGYVGDYYFEDGFTSSDVVLALAQIDDDEDLDVHINSGGGVASEGAAIHALLSARSGTTNIVIEGIAASAASLIAMAGETVTMSAGSVMMIHDPSGYTFGTSEDHSKTIEGLEALATAYARVYAAKSGKSAEECRAIMKGERWLTPQQAVDEGFADATTEVTADAVAAFDYRIYAHAPKRLTALASKKNWRLEGADKQAAPAAHRPTKEHTMSDKTNGGDKSADFEKEKAEAAKAAVAAYQARRKNVMALEEAKGREGLAETLIETDLSEEAIKTALAAAPTAQPASDDQRPDPKAYEASRGAGAGLGGKTASASTPAAPTLMVDNMRKLLGKKEAV</sequence>
<dbReference type="RefSeq" id="WP_142587795.1">
    <property type="nucleotide sequence ID" value="NZ_CABFWE030000005.1"/>
</dbReference>
<dbReference type="PANTHER" id="PTHR10381">
    <property type="entry name" value="ATP-DEPENDENT CLP PROTEASE PROTEOLYTIC SUBUNIT"/>
    <property type="match status" value="1"/>
</dbReference>
<dbReference type="InterPro" id="IPR001907">
    <property type="entry name" value="ClpP"/>
</dbReference>
<evidence type="ECO:0000313" key="8">
    <source>
        <dbReference type="EMBL" id="CAD7036459.1"/>
    </source>
</evidence>
<dbReference type="PRINTS" id="PR00127">
    <property type="entry name" value="CLPPROTEASEP"/>
</dbReference>
<dbReference type="InterPro" id="IPR023562">
    <property type="entry name" value="ClpP/TepA"/>
</dbReference>
<comment type="similarity">
    <text evidence="1 6">Belongs to the peptidase S14 family.</text>
</comment>
<comment type="caution">
    <text evidence="8">The sequence shown here is derived from an EMBL/GenBank/DDBJ whole genome shotgun (WGS) entry which is preliminary data.</text>
</comment>
<proteinExistence type="inferred from homology"/>
<dbReference type="GO" id="GO:0006508">
    <property type="term" value="P:proteolysis"/>
    <property type="evidence" value="ECO:0007669"/>
    <property type="project" value="UniProtKB-KW"/>
</dbReference>
<protein>
    <recommendedName>
        <fullName evidence="6">ATP-dependent Clp protease proteolytic subunit</fullName>
    </recommendedName>
</protein>
<keyword evidence="9" id="KW-1185">Reference proteome</keyword>
<gene>
    <name evidence="8" type="ORF">RHAB21_02527</name>
</gene>
<dbReference type="PANTHER" id="PTHR10381:SF70">
    <property type="entry name" value="ATP-DEPENDENT CLP PROTEASE PROTEOLYTIC SUBUNIT"/>
    <property type="match status" value="1"/>
</dbReference>
<feature type="compositionally biased region" description="Basic and acidic residues" evidence="7">
    <location>
        <begin position="218"/>
        <end position="238"/>
    </location>
</feature>
<dbReference type="SUPFAM" id="SSF52096">
    <property type="entry name" value="ClpP/crotonase"/>
    <property type="match status" value="1"/>
</dbReference>
<dbReference type="Pfam" id="PF00574">
    <property type="entry name" value="CLP_protease"/>
    <property type="match status" value="1"/>
</dbReference>
<name>A0ABN7JQS3_9HYPH</name>
<dbReference type="CDD" id="cd07016">
    <property type="entry name" value="S14_ClpP_1"/>
    <property type="match status" value="1"/>
</dbReference>
<dbReference type="Proteomes" id="UP000601041">
    <property type="component" value="Unassembled WGS sequence"/>
</dbReference>
<dbReference type="InterPro" id="IPR029045">
    <property type="entry name" value="ClpP/crotonase-like_dom_sf"/>
</dbReference>